<dbReference type="Gene3D" id="1.10.3290.10">
    <property type="entry name" value="Fido-like domain"/>
    <property type="match status" value="1"/>
</dbReference>
<sequence length="460" mass="48856">MVHRNETPDVHDGSTALGGQAAHSGVLVHCGWPAHGSAERPWRSARRGSRADRMTTSVRVSLPPLIARARWEPDARTEALLDRAAAALRSLDVHHGSRLAPLGSVIGRTEAVASSRIEDESASLDDCARALVGIRANPSATVVVRAAGAIEGLVAAADTGVITEAALLEAHLLLMRDDPVDGRYAGRYRSVQNWIGGGDTPRLATYVPPPPELVAPLMADLFAFLHRTDLHPIAQAAIGHAQFESIHPFTDGNGRIGRALISAVLRRRGVTTTVTAPIATALAADRGRYFGHFERYRHGVVDVIVADVAIAIGTVCDEATVTALLLDEHAADRMAGPCATSAHAVVGRALSDDPVLTEARLQDLLAGVDDGPVDEDLAGSVAADLVRAGVLRPVTERRHDRAWVAPAVVDELEAFEQRVRAGVAGRTRRDWFRAGRSGGRGATGSGWAVGWTRSDRFRAA</sequence>
<evidence type="ECO:0000313" key="2">
    <source>
        <dbReference type="EMBL" id="MEK0173119.1"/>
    </source>
</evidence>
<keyword evidence="3" id="KW-1185">Reference proteome</keyword>
<protein>
    <submittedName>
        <fullName evidence="2">Fic family protein</fullName>
    </submittedName>
</protein>
<dbReference type="InterPro" id="IPR036597">
    <property type="entry name" value="Fido-like_dom_sf"/>
</dbReference>
<dbReference type="InterPro" id="IPR040198">
    <property type="entry name" value="Fido_containing"/>
</dbReference>
<feature type="domain" description="Fido" evidence="1">
    <location>
        <begin position="162"/>
        <end position="311"/>
    </location>
</feature>
<dbReference type="PROSITE" id="PS51459">
    <property type="entry name" value="FIDO"/>
    <property type="match status" value="1"/>
</dbReference>
<accession>A0ABU8YEY8</accession>
<dbReference type="Proteomes" id="UP001370299">
    <property type="component" value="Unassembled WGS sequence"/>
</dbReference>
<evidence type="ECO:0000313" key="3">
    <source>
        <dbReference type="Proteomes" id="UP001370299"/>
    </source>
</evidence>
<dbReference type="RefSeq" id="WP_340196187.1">
    <property type="nucleotide sequence ID" value="NZ_JBBKAP010000021.1"/>
</dbReference>
<evidence type="ECO:0000259" key="1">
    <source>
        <dbReference type="PROSITE" id="PS51459"/>
    </source>
</evidence>
<proteinExistence type="predicted"/>
<dbReference type="PANTHER" id="PTHR13504">
    <property type="entry name" value="FIDO DOMAIN-CONTAINING PROTEIN DDB_G0283145"/>
    <property type="match status" value="1"/>
</dbReference>
<gene>
    <name evidence="2" type="ORF">WMN62_16715</name>
</gene>
<dbReference type="InterPro" id="IPR003812">
    <property type="entry name" value="Fido"/>
</dbReference>
<dbReference type="SUPFAM" id="SSF140931">
    <property type="entry name" value="Fic-like"/>
    <property type="match status" value="1"/>
</dbReference>
<organism evidence="2 3">
    <name type="scientific">Curtobacterium citreum</name>
    <dbReference type="NCBI Taxonomy" id="2036"/>
    <lineage>
        <taxon>Bacteria</taxon>
        <taxon>Bacillati</taxon>
        <taxon>Actinomycetota</taxon>
        <taxon>Actinomycetes</taxon>
        <taxon>Micrococcales</taxon>
        <taxon>Microbacteriaceae</taxon>
        <taxon>Curtobacterium</taxon>
    </lineage>
</organism>
<dbReference type="Pfam" id="PF02661">
    <property type="entry name" value="Fic"/>
    <property type="match status" value="1"/>
</dbReference>
<dbReference type="EMBL" id="JBBLYY010000078">
    <property type="protein sequence ID" value="MEK0173119.1"/>
    <property type="molecule type" value="Genomic_DNA"/>
</dbReference>
<dbReference type="PANTHER" id="PTHR13504:SF38">
    <property type="entry name" value="FIDO DOMAIN-CONTAINING PROTEIN"/>
    <property type="match status" value="1"/>
</dbReference>
<name>A0ABU8YEY8_9MICO</name>
<comment type="caution">
    <text evidence="2">The sequence shown here is derived from an EMBL/GenBank/DDBJ whole genome shotgun (WGS) entry which is preliminary data.</text>
</comment>
<reference evidence="2 3" key="1">
    <citation type="submission" date="2024-03" db="EMBL/GenBank/DDBJ databases">
        <title>Whole genomes of four grape xylem sap localized bacterial endophytes.</title>
        <authorList>
            <person name="Kumar G."/>
            <person name="Savka M.A."/>
        </authorList>
    </citation>
    <scope>NUCLEOTIDE SEQUENCE [LARGE SCALE GENOMIC DNA]</scope>
    <source>
        <strain evidence="2 3">RIT_GXS8</strain>
    </source>
</reference>